<sequence>MIKTIYRGYRKSSYNEEGWVFFFILVLFGSTAIAGFGTYYTLFFFSPIFGSPLLFLAIAAAIITFSSITARWVFFVGQVQRGTFDVVKPKIVKETKPSKKDEALDFIKGIRS</sequence>
<name>A0A2Z5ZC37_9CAUD</name>
<evidence type="ECO:0000256" key="1">
    <source>
        <dbReference type="SAM" id="Phobius"/>
    </source>
</evidence>
<proteinExistence type="predicted"/>
<keyword evidence="1" id="KW-0472">Membrane</keyword>
<feature type="transmembrane region" description="Helical" evidence="1">
    <location>
        <begin position="20"/>
        <end position="41"/>
    </location>
</feature>
<feature type="transmembrane region" description="Helical" evidence="1">
    <location>
        <begin position="53"/>
        <end position="74"/>
    </location>
</feature>
<dbReference type="Proteomes" id="UP000250157">
    <property type="component" value="Segment"/>
</dbReference>
<keyword evidence="1" id="KW-0812">Transmembrane</keyword>
<protein>
    <submittedName>
        <fullName evidence="2">Uncharacterized protein</fullName>
    </submittedName>
</protein>
<keyword evidence="3" id="KW-1185">Reference proteome</keyword>
<dbReference type="EMBL" id="LC371242">
    <property type="protein sequence ID" value="BBC78190.1"/>
    <property type="molecule type" value="Genomic_DNA"/>
</dbReference>
<dbReference type="GeneID" id="65108329"/>
<reference evidence="2 3" key="1">
    <citation type="submission" date="2018-02" db="EMBL/GenBank/DDBJ databases">
        <title>Full genome sequencing of a novel polyvalent bacteriophage as one of T4-Family member.</title>
        <authorList>
            <person name="Kawasaki T."/>
            <person name="Saad A.M."/>
            <person name="Yamada T."/>
        </authorList>
    </citation>
    <scope>NUCLEOTIDE SEQUENCE [LARGE SCALE GENOMIC DNA]</scope>
    <source>
        <strain evidence="2 3">EcS1</strain>
    </source>
</reference>
<evidence type="ECO:0000313" key="2">
    <source>
        <dbReference type="EMBL" id="BBC78190.1"/>
    </source>
</evidence>
<dbReference type="RefSeq" id="YP_010090837.1">
    <property type="nucleotide sequence ID" value="NC_055721.1"/>
</dbReference>
<organism evidence="2 3">
    <name type="scientific">Escherichia phage EcS1</name>
    <dbReference type="NCBI Taxonomy" id="2083276"/>
    <lineage>
        <taxon>Viruses</taxon>
        <taxon>Duplodnaviria</taxon>
        <taxon>Heunggongvirae</taxon>
        <taxon>Uroviricota</taxon>
        <taxon>Caudoviricetes</taxon>
        <taxon>Pantevenvirales</taxon>
        <taxon>Straboviridae</taxon>
        <taxon>Tevenvirinae</taxon>
        <taxon>Kagamiyamavirus</taxon>
        <taxon>Kagamiyamavirus ecs1</taxon>
    </lineage>
</organism>
<accession>A0A2Z5ZC37</accession>
<keyword evidence="1" id="KW-1133">Transmembrane helix</keyword>
<evidence type="ECO:0000313" key="3">
    <source>
        <dbReference type="Proteomes" id="UP000250157"/>
    </source>
</evidence>
<dbReference type="KEGG" id="vg:65108329"/>